<dbReference type="PANTHER" id="PTHR34301:SF8">
    <property type="entry name" value="ATPASE DOMAIN-CONTAINING PROTEIN"/>
    <property type="match status" value="1"/>
</dbReference>
<evidence type="ECO:0000259" key="1">
    <source>
        <dbReference type="Pfam" id="PF01637"/>
    </source>
</evidence>
<dbReference type="Pfam" id="PF01637">
    <property type="entry name" value="ATPase_2"/>
    <property type="match status" value="1"/>
</dbReference>
<dbReference type="GO" id="GO:0005524">
    <property type="term" value="F:ATP binding"/>
    <property type="evidence" value="ECO:0007669"/>
    <property type="project" value="InterPro"/>
</dbReference>
<dbReference type="PANTHER" id="PTHR34301">
    <property type="entry name" value="DNA-BINDING PROTEIN-RELATED"/>
    <property type="match status" value="1"/>
</dbReference>
<proteinExistence type="predicted"/>
<sequence length="344" mass="39582">MIQHIKNDRNIVLYAWRRLGKTALIHRLFEDLEGSNEFETIYVDLLATQNLGESIQAIASGIYEKFGKTSSGIGAALHKLLASIGASLNFNPHTGFPEISVNLRKPEKATESLHALGVFLKSRKKRIVLAIDEFQQISEYEPQAEAIFRTWVQEIPEVRFIFSGSHRSMMEAMFTETRRPFYQSSQLEALNPIDLVKYTDFIRDHFLKAKKEITDSSISKIYELSRGQTYTIQLLCNRLYSTYQRISETEVSLIFQQILDQQKVIYANFQKILTRTQWNVLKAIAKEEPLFNPFAKEFIAKHDLGATSSVRTAIKALEKQEMVIQDQGAYLVHDVQLARWLTQI</sequence>
<evidence type="ECO:0000313" key="2">
    <source>
        <dbReference type="EMBL" id="PZV78577.1"/>
    </source>
</evidence>
<dbReference type="SUPFAM" id="SSF52540">
    <property type="entry name" value="P-loop containing nucleoside triphosphate hydrolases"/>
    <property type="match status" value="1"/>
</dbReference>
<dbReference type="EMBL" id="QKTX01000016">
    <property type="protein sequence ID" value="PZV78577.1"/>
    <property type="molecule type" value="Genomic_DNA"/>
</dbReference>
<feature type="domain" description="ATPase" evidence="1">
    <location>
        <begin position="9"/>
        <end position="233"/>
    </location>
</feature>
<dbReference type="InterPro" id="IPR027417">
    <property type="entry name" value="P-loop_NTPase"/>
</dbReference>
<gene>
    <name evidence="2" type="ORF">CLV31_1166</name>
</gene>
<comment type="caution">
    <text evidence="2">The sequence shown here is derived from an EMBL/GenBank/DDBJ whole genome shotgun (WGS) entry which is preliminary data.</text>
</comment>
<keyword evidence="3" id="KW-1185">Reference proteome</keyword>
<dbReference type="InterPro" id="IPR011579">
    <property type="entry name" value="ATPase_dom"/>
</dbReference>
<dbReference type="Proteomes" id="UP000248917">
    <property type="component" value="Unassembled WGS sequence"/>
</dbReference>
<dbReference type="AlphaFoldDB" id="A0A326RTC0"/>
<evidence type="ECO:0000313" key="3">
    <source>
        <dbReference type="Proteomes" id="UP000248917"/>
    </source>
</evidence>
<dbReference type="Gene3D" id="3.40.50.300">
    <property type="entry name" value="P-loop containing nucleotide triphosphate hydrolases"/>
    <property type="match status" value="1"/>
</dbReference>
<protein>
    <submittedName>
        <fullName evidence="2">AAA+ ATPase superfamily predicted ATPase</fullName>
    </submittedName>
</protein>
<name>A0A326RTC0_9BACT</name>
<accession>A0A326RTC0</accession>
<organism evidence="2 3">
    <name type="scientific">Algoriphagus aquaeductus</name>
    <dbReference type="NCBI Taxonomy" id="475299"/>
    <lineage>
        <taxon>Bacteria</taxon>
        <taxon>Pseudomonadati</taxon>
        <taxon>Bacteroidota</taxon>
        <taxon>Cytophagia</taxon>
        <taxon>Cytophagales</taxon>
        <taxon>Cyclobacteriaceae</taxon>
        <taxon>Algoriphagus</taxon>
    </lineage>
</organism>
<reference evidence="2 3" key="1">
    <citation type="submission" date="2018-06" db="EMBL/GenBank/DDBJ databases">
        <title>Genomic Encyclopedia of Archaeal and Bacterial Type Strains, Phase II (KMG-II): from individual species to whole genera.</title>
        <authorList>
            <person name="Goeker M."/>
        </authorList>
    </citation>
    <scope>NUCLEOTIDE SEQUENCE [LARGE SCALE GENOMIC DNA]</scope>
    <source>
        <strain evidence="2 3">T4</strain>
    </source>
</reference>